<gene>
    <name evidence="1" type="primary">WBGene00283440</name>
</gene>
<protein>
    <submittedName>
        <fullName evidence="1">Uncharacterized protein</fullName>
    </submittedName>
</protein>
<accession>A0A8R1V2G8</accession>
<proteinExistence type="predicted"/>
<evidence type="ECO:0000313" key="2">
    <source>
        <dbReference type="Proteomes" id="UP000005239"/>
    </source>
</evidence>
<reference evidence="1" key="2">
    <citation type="submission" date="2022-06" db="UniProtKB">
        <authorList>
            <consortium name="EnsemblMetazoa"/>
        </authorList>
    </citation>
    <scope>IDENTIFICATION</scope>
    <source>
        <strain evidence="1">PS312</strain>
    </source>
</reference>
<organism evidence="1 2">
    <name type="scientific">Pristionchus pacificus</name>
    <name type="common">Parasitic nematode worm</name>
    <dbReference type="NCBI Taxonomy" id="54126"/>
    <lineage>
        <taxon>Eukaryota</taxon>
        <taxon>Metazoa</taxon>
        <taxon>Ecdysozoa</taxon>
        <taxon>Nematoda</taxon>
        <taxon>Chromadorea</taxon>
        <taxon>Rhabditida</taxon>
        <taxon>Rhabditina</taxon>
        <taxon>Diplogasteromorpha</taxon>
        <taxon>Diplogasteroidea</taxon>
        <taxon>Neodiplogasteridae</taxon>
        <taxon>Pristionchus</taxon>
    </lineage>
</organism>
<dbReference type="EnsemblMetazoa" id="PPA45071.1">
    <property type="protein sequence ID" value="PPA45071.1"/>
    <property type="gene ID" value="WBGene00283440"/>
</dbReference>
<evidence type="ECO:0000313" key="1">
    <source>
        <dbReference type="EnsemblMetazoa" id="PPA45071.1"/>
    </source>
</evidence>
<name>A0A2A6CA25_PRIPA</name>
<reference evidence="2" key="1">
    <citation type="journal article" date="2008" name="Nat. Genet.">
        <title>The Pristionchus pacificus genome provides a unique perspective on nematode lifestyle and parasitism.</title>
        <authorList>
            <person name="Dieterich C."/>
            <person name="Clifton S.W."/>
            <person name="Schuster L.N."/>
            <person name="Chinwalla A."/>
            <person name="Delehaunty K."/>
            <person name="Dinkelacker I."/>
            <person name="Fulton L."/>
            <person name="Fulton R."/>
            <person name="Godfrey J."/>
            <person name="Minx P."/>
            <person name="Mitreva M."/>
            <person name="Roeseler W."/>
            <person name="Tian H."/>
            <person name="Witte H."/>
            <person name="Yang S.P."/>
            <person name="Wilson R.K."/>
            <person name="Sommer R.J."/>
        </authorList>
    </citation>
    <scope>NUCLEOTIDE SEQUENCE [LARGE SCALE GENOMIC DNA]</scope>
    <source>
        <strain evidence="2">PS312</strain>
    </source>
</reference>
<accession>A0A2A6CA25</accession>
<sequence length="63" mass="7513">MSSIYFLIRFFVFLVFKIKETSLRCQVRRVENGRNETEISISRTKKRNDAVTSIDGREKRREG</sequence>
<dbReference type="AlphaFoldDB" id="A0A2A6CA25"/>
<dbReference type="Proteomes" id="UP000005239">
    <property type="component" value="Unassembled WGS sequence"/>
</dbReference>
<keyword evidence="2" id="KW-1185">Reference proteome</keyword>